<dbReference type="InterPro" id="IPR039779">
    <property type="entry name" value="RFX-like"/>
</dbReference>
<keyword evidence="5" id="KW-0539">Nucleus</keyword>
<dbReference type="GO" id="GO:0005634">
    <property type="term" value="C:nucleus"/>
    <property type="evidence" value="ECO:0007669"/>
    <property type="project" value="UniProtKB-SubCell"/>
</dbReference>
<comment type="subcellular location">
    <subcellularLocation>
        <location evidence="1">Nucleus</location>
    </subcellularLocation>
</comment>
<feature type="region of interest" description="Disordered" evidence="6">
    <location>
        <begin position="273"/>
        <end position="305"/>
    </location>
</feature>
<evidence type="ECO:0000313" key="8">
    <source>
        <dbReference type="EMBL" id="CAB0008919.1"/>
    </source>
</evidence>
<dbReference type="PANTHER" id="PTHR12619:SF33">
    <property type="entry name" value="RFX, ISOFORM H"/>
    <property type="match status" value="1"/>
</dbReference>
<dbReference type="AlphaFoldDB" id="A0A6H5H0P2"/>
<dbReference type="Gene3D" id="1.10.10.10">
    <property type="entry name" value="Winged helix-like DNA-binding domain superfamily/Winged helix DNA-binding domain"/>
    <property type="match status" value="1"/>
</dbReference>
<gene>
    <name evidence="8" type="ORF">NTEN_LOCUS14125</name>
</gene>
<dbReference type="PANTHER" id="PTHR12619">
    <property type="entry name" value="RFX TRANSCRIPTION FACTOR FAMILY"/>
    <property type="match status" value="1"/>
</dbReference>
<dbReference type="OrthoDB" id="10056949at2759"/>
<proteinExistence type="predicted"/>
<dbReference type="FunFam" id="1.10.10.10:FF:000017">
    <property type="entry name" value="transcription factor RFX3 isoform X1"/>
    <property type="match status" value="1"/>
</dbReference>
<dbReference type="InterPro" id="IPR036388">
    <property type="entry name" value="WH-like_DNA-bd_sf"/>
</dbReference>
<dbReference type="Pfam" id="PF02257">
    <property type="entry name" value="RFX_DNA_binding"/>
    <property type="match status" value="1"/>
</dbReference>
<evidence type="ECO:0000259" key="7">
    <source>
        <dbReference type="PROSITE" id="PS51526"/>
    </source>
</evidence>
<dbReference type="InterPro" id="IPR003150">
    <property type="entry name" value="DNA-bd_RFX"/>
</dbReference>
<dbReference type="EMBL" id="CADCXU010021124">
    <property type="protein sequence ID" value="CAB0008919.1"/>
    <property type="molecule type" value="Genomic_DNA"/>
</dbReference>
<sequence length="691" mass="76490">MTSFDGVKASFPSNIFSTHVSSFPFMLHADPGRLEFWYRFNLGVNLVQFPNPCSTSLLALCSILFLFDFFLQKVPGALTTGGAAGAQILGNAAYLIQQGVETEHGLITGTRASPQTVSAHSPEENRYRPRFVDVAYLVPSATNGGGNGNGNGTVADTTTSVQVPPELDPTAPNIAHATRVSPTTVQWLVENYERAEGVSLPRYTMYNHYLRHCYDNKLDPVNAASFGKLIRSVFLGLRTRRLGTRGNSKYHYYGIRVKTGSILSHIGSEDEMSRGSSAKRFRLTGGGSAPGGSSSASNAIKDDPALGGSGPSLQEYLGDSTGAIPEFPEVEAPAGTSMPAMCTIDDLDTFRSIYREHCETFLDAIVNLEFATIETLWREFWRTQEHSNGDECEEEKYLSKTKLFMLSKFKPIQDFVKRVDFLFYQNLVQVLIPDVLRPIPSSLTQAIRNFAKGLESWLTSAMQGCPSDMIDIKVSAVAAFAQTLRRYTSLNHLAQAARAVLQNSVQINQMLTDLNRVDFHNVQEQASWVCQCDSALVARLEADFKATLQQQNSLEQWAAWLKAVVATVLKPYQGRPNFTSAARQLLLKWSFYSSMVIRDLTLRSAASFGSFHLIRLLYDEYMFYLIEHQVALATGETPIAVMGDVKKNGEISPSEFEMTNGTANNNNNISNSNNNADQQIHVLQEIHQRPT</sequence>
<dbReference type="PROSITE" id="PS51526">
    <property type="entry name" value="RFX_DBD"/>
    <property type="match status" value="1"/>
</dbReference>
<evidence type="ECO:0000256" key="3">
    <source>
        <dbReference type="ARBA" id="ARBA00023125"/>
    </source>
</evidence>
<dbReference type="InterPro" id="IPR036390">
    <property type="entry name" value="WH_DNA-bd_sf"/>
</dbReference>
<evidence type="ECO:0000256" key="5">
    <source>
        <dbReference type="ARBA" id="ARBA00023242"/>
    </source>
</evidence>
<keyword evidence="4" id="KW-0804">Transcription</keyword>
<evidence type="ECO:0000313" key="9">
    <source>
        <dbReference type="Proteomes" id="UP000479000"/>
    </source>
</evidence>
<evidence type="ECO:0000256" key="2">
    <source>
        <dbReference type="ARBA" id="ARBA00023015"/>
    </source>
</evidence>
<organism evidence="8 9">
    <name type="scientific">Nesidiocoris tenuis</name>
    <dbReference type="NCBI Taxonomy" id="355587"/>
    <lineage>
        <taxon>Eukaryota</taxon>
        <taxon>Metazoa</taxon>
        <taxon>Ecdysozoa</taxon>
        <taxon>Arthropoda</taxon>
        <taxon>Hexapoda</taxon>
        <taxon>Insecta</taxon>
        <taxon>Pterygota</taxon>
        <taxon>Neoptera</taxon>
        <taxon>Paraneoptera</taxon>
        <taxon>Hemiptera</taxon>
        <taxon>Heteroptera</taxon>
        <taxon>Panheteroptera</taxon>
        <taxon>Cimicomorpha</taxon>
        <taxon>Miridae</taxon>
        <taxon>Dicyphina</taxon>
        <taxon>Nesidiocoris</taxon>
    </lineage>
</organism>
<evidence type="ECO:0000256" key="6">
    <source>
        <dbReference type="SAM" id="MobiDB-lite"/>
    </source>
</evidence>
<dbReference type="GO" id="GO:0000978">
    <property type="term" value="F:RNA polymerase II cis-regulatory region sequence-specific DNA binding"/>
    <property type="evidence" value="ECO:0007669"/>
    <property type="project" value="TreeGrafter"/>
</dbReference>
<dbReference type="InterPro" id="IPR057321">
    <property type="entry name" value="RFX1-4/6/8-like_BCD"/>
</dbReference>
<dbReference type="Proteomes" id="UP000479000">
    <property type="component" value="Unassembled WGS sequence"/>
</dbReference>
<feature type="domain" description="RFX-type winged-helix" evidence="7">
    <location>
        <begin position="184"/>
        <end position="259"/>
    </location>
</feature>
<keyword evidence="9" id="KW-1185">Reference proteome</keyword>
<protein>
    <recommendedName>
        <fullName evidence="7">RFX-type winged-helix domain-containing protein</fullName>
    </recommendedName>
</protein>
<dbReference type="GO" id="GO:0000981">
    <property type="term" value="F:DNA-binding transcription factor activity, RNA polymerase II-specific"/>
    <property type="evidence" value="ECO:0007669"/>
    <property type="project" value="TreeGrafter"/>
</dbReference>
<evidence type="ECO:0000256" key="4">
    <source>
        <dbReference type="ARBA" id="ARBA00023163"/>
    </source>
</evidence>
<accession>A0A6H5H0P2</accession>
<dbReference type="Pfam" id="PF25340">
    <property type="entry name" value="BCD_RFX"/>
    <property type="match status" value="1"/>
</dbReference>
<keyword evidence="3" id="KW-0238">DNA-binding</keyword>
<name>A0A6H5H0P2_9HEMI</name>
<reference evidence="8 9" key="1">
    <citation type="submission" date="2020-02" db="EMBL/GenBank/DDBJ databases">
        <authorList>
            <person name="Ferguson B K."/>
        </authorList>
    </citation>
    <scope>NUCLEOTIDE SEQUENCE [LARGE SCALE GENOMIC DNA]</scope>
</reference>
<dbReference type="SUPFAM" id="SSF46785">
    <property type="entry name" value="Winged helix' DNA-binding domain"/>
    <property type="match status" value="1"/>
</dbReference>
<evidence type="ECO:0000256" key="1">
    <source>
        <dbReference type="ARBA" id="ARBA00004123"/>
    </source>
</evidence>
<keyword evidence="2" id="KW-0805">Transcription regulation</keyword>